<dbReference type="InParanoid" id="D8T818"/>
<keyword evidence="3" id="KW-1185">Reference proteome</keyword>
<reference evidence="2 3" key="1">
    <citation type="journal article" date="2011" name="Science">
        <title>The Selaginella genome identifies genetic changes associated with the evolution of vascular plants.</title>
        <authorList>
            <person name="Banks J.A."/>
            <person name="Nishiyama T."/>
            <person name="Hasebe M."/>
            <person name="Bowman J.L."/>
            <person name="Gribskov M."/>
            <person name="dePamphilis C."/>
            <person name="Albert V.A."/>
            <person name="Aono N."/>
            <person name="Aoyama T."/>
            <person name="Ambrose B.A."/>
            <person name="Ashton N.W."/>
            <person name="Axtell M.J."/>
            <person name="Barker E."/>
            <person name="Barker M.S."/>
            <person name="Bennetzen J.L."/>
            <person name="Bonawitz N.D."/>
            <person name="Chapple C."/>
            <person name="Cheng C."/>
            <person name="Correa L.G."/>
            <person name="Dacre M."/>
            <person name="DeBarry J."/>
            <person name="Dreyer I."/>
            <person name="Elias M."/>
            <person name="Engstrom E.M."/>
            <person name="Estelle M."/>
            <person name="Feng L."/>
            <person name="Finet C."/>
            <person name="Floyd S.K."/>
            <person name="Frommer W.B."/>
            <person name="Fujita T."/>
            <person name="Gramzow L."/>
            <person name="Gutensohn M."/>
            <person name="Harholt J."/>
            <person name="Hattori M."/>
            <person name="Heyl A."/>
            <person name="Hirai T."/>
            <person name="Hiwatashi Y."/>
            <person name="Ishikawa M."/>
            <person name="Iwata M."/>
            <person name="Karol K.G."/>
            <person name="Koehler B."/>
            <person name="Kolukisaoglu U."/>
            <person name="Kubo M."/>
            <person name="Kurata T."/>
            <person name="Lalonde S."/>
            <person name="Li K."/>
            <person name="Li Y."/>
            <person name="Litt A."/>
            <person name="Lyons E."/>
            <person name="Manning G."/>
            <person name="Maruyama T."/>
            <person name="Michael T.P."/>
            <person name="Mikami K."/>
            <person name="Miyazaki S."/>
            <person name="Morinaga S."/>
            <person name="Murata T."/>
            <person name="Mueller-Roeber B."/>
            <person name="Nelson D.R."/>
            <person name="Obara M."/>
            <person name="Oguri Y."/>
            <person name="Olmstead R.G."/>
            <person name="Onodera N."/>
            <person name="Petersen B.L."/>
            <person name="Pils B."/>
            <person name="Prigge M."/>
            <person name="Rensing S.A."/>
            <person name="Riano-Pachon D.M."/>
            <person name="Roberts A.W."/>
            <person name="Sato Y."/>
            <person name="Scheller H.V."/>
            <person name="Schulz B."/>
            <person name="Schulz C."/>
            <person name="Shakirov E.V."/>
            <person name="Shibagaki N."/>
            <person name="Shinohara N."/>
            <person name="Shippen D.E."/>
            <person name="Soerensen I."/>
            <person name="Sotooka R."/>
            <person name="Sugimoto N."/>
            <person name="Sugita M."/>
            <person name="Sumikawa N."/>
            <person name="Tanurdzic M."/>
            <person name="Theissen G."/>
            <person name="Ulvskov P."/>
            <person name="Wakazuki S."/>
            <person name="Weng J.K."/>
            <person name="Willats W.W."/>
            <person name="Wipf D."/>
            <person name="Wolf P.G."/>
            <person name="Yang L."/>
            <person name="Zimmer A.D."/>
            <person name="Zhu Q."/>
            <person name="Mitros T."/>
            <person name="Hellsten U."/>
            <person name="Loque D."/>
            <person name="Otillar R."/>
            <person name="Salamov A."/>
            <person name="Schmutz J."/>
            <person name="Shapiro H."/>
            <person name="Lindquist E."/>
            <person name="Lucas S."/>
            <person name="Rokhsar D."/>
            <person name="Grigoriev I.V."/>
        </authorList>
    </citation>
    <scope>NUCLEOTIDE SEQUENCE [LARGE SCALE GENOMIC DNA]</scope>
</reference>
<dbReference type="Proteomes" id="UP000001514">
    <property type="component" value="Unassembled WGS sequence"/>
</dbReference>
<dbReference type="AlphaFoldDB" id="D8T818"/>
<name>D8T818_SELML</name>
<dbReference type="KEGG" id="smo:SELMODRAFT_448537"/>
<dbReference type="HOGENOM" id="CLU_148324_0_0_1"/>
<dbReference type="EMBL" id="GL377688">
    <property type="protein sequence ID" value="EFJ07174.1"/>
    <property type="molecule type" value="Genomic_DNA"/>
</dbReference>
<evidence type="ECO:0000313" key="2">
    <source>
        <dbReference type="EMBL" id="EFJ07174.1"/>
    </source>
</evidence>
<dbReference type="eggNOG" id="ENOG502ST14">
    <property type="taxonomic scope" value="Eukaryota"/>
</dbReference>
<dbReference type="OMA" id="AIRMENR"/>
<dbReference type="Gramene" id="EFJ07174">
    <property type="protein sequence ID" value="EFJ07174"/>
    <property type="gene ID" value="SELMODRAFT_448537"/>
</dbReference>
<feature type="region of interest" description="Disordered" evidence="1">
    <location>
        <begin position="1"/>
        <end position="37"/>
    </location>
</feature>
<sequence>MAWWKAFTKPKEEESSSAPSDHSGAAEISCPKSESGGVVSSTVHAVQDATTVATDAAEKVTEAVAAVGAEQREAIRMENREIWGRIKEGDTLWGLSEKYLGDATKWPHLHAACRKELGPDPLRLLPGTHITEACIARARESSRKSRN</sequence>
<dbReference type="OrthoDB" id="1931444at2759"/>
<evidence type="ECO:0000256" key="1">
    <source>
        <dbReference type="SAM" id="MobiDB-lite"/>
    </source>
</evidence>
<evidence type="ECO:0000313" key="3">
    <source>
        <dbReference type="Proteomes" id="UP000001514"/>
    </source>
</evidence>
<evidence type="ECO:0008006" key="4">
    <source>
        <dbReference type="Google" id="ProtNLM"/>
    </source>
</evidence>
<proteinExistence type="predicted"/>
<protein>
    <recommendedName>
        <fullName evidence="4">LysM domain-containing protein</fullName>
    </recommendedName>
</protein>
<accession>D8T818</accession>
<gene>
    <name evidence="2" type="ORF">SELMODRAFT_448537</name>
</gene>
<organism evidence="3">
    <name type="scientific">Selaginella moellendorffii</name>
    <name type="common">Spikemoss</name>
    <dbReference type="NCBI Taxonomy" id="88036"/>
    <lineage>
        <taxon>Eukaryota</taxon>
        <taxon>Viridiplantae</taxon>
        <taxon>Streptophyta</taxon>
        <taxon>Embryophyta</taxon>
        <taxon>Tracheophyta</taxon>
        <taxon>Lycopodiopsida</taxon>
        <taxon>Selaginellales</taxon>
        <taxon>Selaginellaceae</taxon>
        <taxon>Selaginella</taxon>
    </lineage>
</organism>